<dbReference type="EMBL" id="GU244497">
    <property type="protein sequence ID" value="ADO67171.1"/>
    <property type="molecule type" value="Genomic_DNA"/>
</dbReference>
<evidence type="ECO:0000313" key="2">
    <source>
        <dbReference type="EMBL" id="ADO67171.1"/>
    </source>
</evidence>
<reference evidence="2 3" key="1">
    <citation type="journal article" date="2010" name="Proc. Natl. Acad. Sci. U.S.A.">
        <title>Giant virus with a remarkable complement of genes infects marine zooplankton.</title>
        <authorList>
            <person name="Fischer M.G."/>
            <person name="Allen M.J."/>
            <person name="Wilson W.H."/>
            <person name="Suttle C.A."/>
        </authorList>
    </citation>
    <scope>NUCLEOTIDE SEQUENCE [LARGE SCALE GENOMIC DNA]</scope>
    <source>
        <strain evidence="2 3">BV-PW1</strain>
    </source>
</reference>
<name>E3T4Q8_CROVB</name>
<proteinExistence type="predicted"/>
<gene>
    <name evidence="2" type="ORF">crov138</name>
</gene>
<evidence type="ECO:0000313" key="3">
    <source>
        <dbReference type="Proteomes" id="UP000029781"/>
    </source>
</evidence>
<sequence length="263" mass="30801">MEKLIFKKIIKTSTLFKNISKNTQSNNLNLLDKTKIIYINLEERQDRKNIIEKFYKNENLIIERFNAERINLNLFIQKYPLMNLSTLLSKSTKINWVNGTLGCYDSHYSILHKYQNNDENIFLVILEDDCIISKSTLNTALKFIYKNPSIDLLRINCWTPTTSNPFNFSLPTKLSKFSSINNKYYYDGGTHCCIYNIKNIPKVINFLNKEFVFNFDAILSTNQINSWVLHLPGKIKYSSKSSIQQTTLNKNKLLKLKLNDKLI</sequence>
<dbReference type="GeneID" id="9887540"/>
<organism evidence="2 3">
    <name type="scientific">Cafeteria roenbergensis virus (strain BV-PW1)</name>
    <name type="common">CroV</name>
    <dbReference type="NCBI Taxonomy" id="693272"/>
    <lineage>
        <taxon>Viruses</taxon>
        <taxon>Varidnaviria</taxon>
        <taxon>Bamfordvirae</taxon>
        <taxon>Nucleocytoviricota</taxon>
        <taxon>Megaviricetes</taxon>
        <taxon>Imitervirales</taxon>
        <taxon>Mimiviridae</taxon>
        <taxon>Aliimimivirinae</taxon>
        <taxon>Rheavirus</taxon>
        <taxon>Rheavirus sinusmexicani</taxon>
    </lineage>
</organism>
<dbReference type="KEGG" id="vg:9887540"/>
<keyword evidence="3" id="KW-1185">Reference proteome</keyword>
<evidence type="ECO:0000259" key="1">
    <source>
        <dbReference type="Pfam" id="PF01755"/>
    </source>
</evidence>
<dbReference type="RefSeq" id="YP_003969770.1">
    <property type="nucleotide sequence ID" value="NC_014637.1"/>
</dbReference>
<dbReference type="Proteomes" id="UP000029781">
    <property type="component" value="Segment"/>
</dbReference>
<accession>E3T4Q8</accession>
<dbReference type="Pfam" id="PF01755">
    <property type="entry name" value="Glyco_transf_25"/>
    <property type="match status" value="1"/>
</dbReference>
<dbReference type="InterPro" id="IPR002654">
    <property type="entry name" value="Glyco_trans_25"/>
</dbReference>
<protein>
    <submittedName>
        <fullName evidence="2">Putative glycosyltransferase</fullName>
    </submittedName>
</protein>
<feature type="domain" description="Glycosyl transferase family 25" evidence="1">
    <location>
        <begin position="35"/>
        <end position="165"/>
    </location>
</feature>
<organismHost>
    <name type="scientific">Cafeteria roenbergensis</name>
    <name type="common">Marine flagellate</name>
    <dbReference type="NCBI Taxonomy" id="33653"/>
</organismHost>